<protein>
    <submittedName>
        <fullName evidence="1">Uncharacterized protein</fullName>
    </submittedName>
</protein>
<dbReference type="Proteomes" id="UP000024635">
    <property type="component" value="Unassembled WGS sequence"/>
</dbReference>
<comment type="caution">
    <text evidence="1">The sequence shown here is derived from an EMBL/GenBank/DDBJ whole genome shotgun (WGS) entry which is preliminary data.</text>
</comment>
<sequence length="87" mass="9491">MKGEMSSQKIDILSAGPECVIEITQSTHFEARWANSKVLTCLPRVISTIRAAFDHLTVSPAGPGYIIEITQGTRFEARANGGLIWVC</sequence>
<name>A0A016S029_9BILA</name>
<accession>A0A016S029</accession>
<reference evidence="2" key="1">
    <citation type="journal article" date="2015" name="Nat. Genet.">
        <title>The genome and transcriptome of the zoonotic hookworm Ancylostoma ceylanicum identify infection-specific gene families.</title>
        <authorList>
            <person name="Schwarz E.M."/>
            <person name="Hu Y."/>
            <person name="Antoshechkin I."/>
            <person name="Miller M.M."/>
            <person name="Sternberg P.W."/>
            <person name="Aroian R.V."/>
        </authorList>
    </citation>
    <scope>NUCLEOTIDE SEQUENCE</scope>
    <source>
        <strain evidence="2">HY135</strain>
    </source>
</reference>
<dbReference type="AlphaFoldDB" id="A0A016S029"/>
<evidence type="ECO:0000313" key="2">
    <source>
        <dbReference type="Proteomes" id="UP000024635"/>
    </source>
</evidence>
<gene>
    <name evidence="1" type="primary">Acey_s0326.g2579</name>
    <name evidence="1" type="ORF">Y032_0326g2579</name>
</gene>
<organism evidence="1 2">
    <name type="scientific">Ancylostoma ceylanicum</name>
    <dbReference type="NCBI Taxonomy" id="53326"/>
    <lineage>
        <taxon>Eukaryota</taxon>
        <taxon>Metazoa</taxon>
        <taxon>Ecdysozoa</taxon>
        <taxon>Nematoda</taxon>
        <taxon>Chromadorea</taxon>
        <taxon>Rhabditida</taxon>
        <taxon>Rhabditina</taxon>
        <taxon>Rhabditomorpha</taxon>
        <taxon>Strongyloidea</taxon>
        <taxon>Ancylostomatidae</taxon>
        <taxon>Ancylostomatinae</taxon>
        <taxon>Ancylostoma</taxon>
    </lineage>
</organism>
<evidence type="ECO:0000313" key="1">
    <source>
        <dbReference type="EMBL" id="EYB83968.1"/>
    </source>
</evidence>
<dbReference type="EMBL" id="JARK01001662">
    <property type="protein sequence ID" value="EYB83968.1"/>
    <property type="molecule type" value="Genomic_DNA"/>
</dbReference>
<keyword evidence="2" id="KW-1185">Reference proteome</keyword>
<proteinExistence type="predicted"/>